<sequence>MTPGCGCAATFKTQSVLSSSYILPMSQSLQFPSSFVTPWKDLLLSHQNERSRDAPNYHSADAIDSLLTTSTPNLLYVGTGHSIFTRAILPAIASAKHSIHFVTCYWAASPSLDGIRQTLLQLAEARSRSAETLTTLNVSIGFSSWGLFQKLFHTAAPEGCVYPPSRWAKLGLPDEEALRKGGIEMTVKSLFFTPLSVMHPKYVIIDEAKAWIPSCNVSWERWFEGCVELEGEFIHRLLAFHARVWGARVDMAKPHDNDHIELARREAENRGAIQGVDEEGLLVETSSSSPLTEGDDDDRSATQCIHFTAVAPTPTIFLPSPHHRNPRFKFFFPFFSQSNPPMTPLNAALLTLFANAYHEIHLVTPNLTSWPVIEALLEALSRGVNVQVRTGRNMMVIEQLITAGTTTSWCLRRFVKKYQALCKRRTQNRDPEAQLVSPGHLEIFYYKQLDDRAKLEDEPVFSHFKMTMVDGEYLMLGSGNMDRASWWTSQEIGVLFYMPGLRERRVWENVLEKRAELVFRSKDR</sequence>
<dbReference type="InterPro" id="IPR001736">
    <property type="entry name" value="PLipase_D/transphosphatidylase"/>
</dbReference>
<organism evidence="2 3">
    <name type="scientific">Trichoderma asperellum (strain ATCC 204424 / CBS 433.97 / NBRC 101777)</name>
    <dbReference type="NCBI Taxonomy" id="1042311"/>
    <lineage>
        <taxon>Eukaryota</taxon>
        <taxon>Fungi</taxon>
        <taxon>Dikarya</taxon>
        <taxon>Ascomycota</taxon>
        <taxon>Pezizomycotina</taxon>
        <taxon>Sordariomycetes</taxon>
        <taxon>Hypocreomycetidae</taxon>
        <taxon>Hypocreales</taxon>
        <taxon>Hypocreaceae</taxon>
        <taxon>Trichoderma</taxon>
    </lineage>
</organism>
<dbReference type="Gene3D" id="3.30.870.10">
    <property type="entry name" value="Endonuclease Chain A"/>
    <property type="match status" value="2"/>
</dbReference>
<evidence type="ECO:0000313" key="2">
    <source>
        <dbReference type="EMBL" id="PTB35599.1"/>
    </source>
</evidence>
<dbReference type="GO" id="GO:0030572">
    <property type="term" value="F:phosphatidyltransferase activity"/>
    <property type="evidence" value="ECO:0007669"/>
    <property type="project" value="UniProtKB-ARBA"/>
</dbReference>
<dbReference type="PROSITE" id="PS50035">
    <property type="entry name" value="PLD"/>
    <property type="match status" value="2"/>
</dbReference>
<reference evidence="2 3" key="1">
    <citation type="submission" date="2016-07" db="EMBL/GenBank/DDBJ databases">
        <title>Multiple horizontal gene transfer events from other fungi enriched the ability of initially mycotrophic Trichoderma (Ascomycota) to feed on dead plant biomass.</title>
        <authorList>
            <consortium name="DOE Joint Genome Institute"/>
            <person name="Aerts A."/>
            <person name="Atanasova L."/>
            <person name="Chenthamara K."/>
            <person name="Zhang J."/>
            <person name="Grujic M."/>
            <person name="Henrissat B."/>
            <person name="Kuo A."/>
            <person name="Salamov A."/>
            <person name="Lipzen A."/>
            <person name="Labutti K."/>
            <person name="Barry K."/>
            <person name="Miao Y."/>
            <person name="Rahimi M.J."/>
            <person name="Shen Q."/>
            <person name="Grigoriev I.V."/>
            <person name="Kubicek C.P."/>
            <person name="Druzhinina I.S."/>
        </authorList>
    </citation>
    <scope>NUCLEOTIDE SEQUENCE [LARGE SCALE GENOMIC DNA]</scope>
    <source>
        <strain evidence="2 3">CBS 433.97</strain>
    </source>
</reference>
<dbReference type="STRING" id="1042311.A0A2T3YSV5"/>
<dbReference type="PANTHER" id="PTHR21248:SF11">
    <property type="entry name" value="PLD PHOSPHODIESTERASE DOMAIN-CONTAINING PROTEIN"/>
    <property type="match status" value="1"/>
</dbReference>
<evidence type="ECO:0000313" key="3">
    <source>
        <dbReference type="Proteomes" id="UP000240493"/>
    </source>
</evidence>
<dbReference type="SUPFAM" id="SSF56024">
    <property type="entry name" value="Phospholipase D/nuclease"/>
    <property type="match status" value="2"/>
</dbReference>
<dbReference type="PANTHER" id="PTHR21248">
    <property type="entry name" value="CARDIOLIPIN SYNTHASE"/>
    <property type="match status" value="1"/>
</dbReference>
<proteinExistence type="predicted"/>
<dbReference type="GO" id="GO:0032049">
    <property type="term" value="P:cardiolipin biosynthetic process"/>
    <property type="evidence" value="ECO:0007669"/>
    <property type="project" value="UniProtKB-ARBA"/>
</dbReference>
<accession>A0A2T3YSV5</accession>
<gene>
    <name evidence="2" type="ORF">M441DRAFT_31817</name>
</gene>
<keyword evidence="3" id="KW-1185">Reference proteome</keyword>
<dbReference type="Proteomes" id="UP000240493">
    <property type="component" value="Unassembled WGS sequence"/>
</dbReference>
<evidence type="ECO:0000259" key="1">
    <source>
        <dbReference type="PROSITE" id="PS50035"/>
    </source>
</evidence>
<feature type="domain" description="PLD phosphodiesterase" evidence="1">
    <location>
        <begin position="458"/>
        <end position="485"/>
    </location>
</feature>
<dbReference type="OrthoDB" id="2958217at2759"/>
<dbReference type="Pfam" id="PF13091">
    <property type="entry name" value="PLDc_2"/>
    <property type="match status" value="1"/>
</dbReference>
<protein>
    <recommendedName>
        <fullName evidence="1">PLD phosphodiesterase domain-containing protein</fullName>
    </recommendedName>
</protein>
<feature type="domain" description="PLD phosphodiesterase" evidence="1">
    <location>
        <begin position="194"/>
        <end position="221"/>
    </location>
</feature>
<dbReference type="EMBL" id="KZ679274">
    <property type="protein sequence ID" value="PTB35599.1"/>
    <property type="molecule type" value="Genomic_DNA"/>
</dbReference>
<dbReference type="InterPro" id="IPR025202">
    <property type="entry name" value="PLD-like_dom"/>
</dbReference>
<dbReference type="CDD" id="cd00138">
    <property type="entry name" value="PLDc_SF"/>
    <property type="match status" value="1"/>
</dbReference>
<dbReference type="AlphaFoldDB" id="A0A2T3YSV5"/>
<name>A0A2T3YSV5_TRIA4</name>